<accession>A0A1B6C0S0</accession>
<gene>
    <name evidence="2" type="ORF">g.12624</name>
</gene>
<sequence>MKRHSSNITVIPTTTRENSGYIITSESHTTAGPGGCVLVKTKQELRLLIIKETADCICTDLPTVPRCPPANLAFPLPIIPIDITQISTNTKTQTRQKNRPVCKQVCTQTVSYIKSNKTTKTQDQSKRAHHSNSSPNIKKGNSKNIKRRSKSNQYQTKNTRYCSCCSDSETDSTDSCEEDT</sequence>
<protein>
    <submittedName>
        <fullName evidence="2">Uncharacterized protein</fullName>
    </submittedName>
</protein>
<feature type="region of interest" description="Disordered" evidence="1">
    <location>
        <begin position="117"/>
        <end position="154"/>
    </location>
</feature>
<evidence type="ECO:0000256" key="1">
    <source>
        <dbReference type="SAM" id="MobiDB-lite"/>
    </source>
</evidence>
<reference evidence="2" key="1">
    <citation type="submission" date="2015-12" db="EMBL/GenBank/DDBJ databases">
        <title>De novo transcriptome assembly of four potential Pierce s Disease insect vectors from Arizona vineyards.</title>
        <authorList>
            <person name="Tassone E.E."/>
        </authorList>
    </citation>
    <scope>NUCLEOTIDE SEQUENCE</scope>
</reference>
<proteinExistence type="predicted"/>
<dbReference type="EMBL" id="GEDC01030186">
    <property type="protein sequence ID" value="JAS07112.1"/>
    <property type="molecule type" value="Transcribed_RNA"/>
</dbReference>
<feature type="compositionally biased region" description="Basic residues" evidence="1">
    <location>
        <begin position="140"/>
        <end position="150"/>
    </location>
</feature>
<evidence type="ECO:0000313" key="2">
    <source>
        <dbReference type="EMBL" id="JAS07112.1"/>
    </source>
</evidence>
<dbReference type="AlphaFoldDB" id="A0A1B6C0S0"/>
<organism evidence="2">
    <name type="scientific">Clastoptera arizonana</name>
    <name type="common">Arizona spittle bug</name>
    <dbReference type="NCBI Taxonomy" id="38151"/>
    <lineage>
        <taxon>Eukaryota</taxon>
        <taxon>Metazoa</taxon>
        <taxon>Ecdysozoa</taxon>
        <taxon>Arthropoda</taxon>
        <taxon>Hexapoda</taxon>
        <taxon>Insecta</taxon>
        <taxon>Pterygota</taxon>
        <taxon>Neoptera</taxon>
        <taxon>Paraneoptera</taxon>
        <taxon>Hemiptera</taxon>
        <taxon>Auchenorrhyncha</taxon>
        <taxon>Cercopoidea</taxon>
        <taxon>Clastopteridae</taxon>
        <taxon>Clastoptera</taxon>
    </lineage>
</organism>
<name>A0A1B6C0S0_9HEMI</name>